<dbReference type="Proteomes" id="UP001205748">
    <property type="component" value="Unassembled WGS sequence"/>
</dbReference>
<comment type="similarity">
    <text evidence="2">Belongs to the aconitase/IPM isomerase family.</text>
</comment>
<keyword evidence="3" id="KW-0004">4Fe-4S</keyword>
<dbReference type="NCBIfam" id="TIGR02086">
    <property type="entry name" value="IPMI_arch"/>
    <property type="match status" value="1"/>
</dbReference>
<dbReference type="PANTHER" id="PTHR43822:SF2">
    <property type="entry name" value="HOMOACONITASE, MITOCHONDRIAL"/>
    <property type="match status" value="1"/>
</dbReference>
<dbReference type="AlphaFoldDB" id="A0AAE3HHD8"/>
<keyword evidence="5" id="KW-0408">Iron</keyword>
<keyword evidence="4" id="KW-0479">Metal-binding</keyword>
<dbReference type="RefSeq" id="WP_257531805.1">
    <property type="nucleotide sequence ID" value="NZ_JANKAS010000009.1"/>
</dbReference>
<evidence type="ECO:0000256" key="4">
    <source>
        <dbReference type="ARBA" id="ARBA00022723"/>
    </source>
</evidence>
<evidence type="ECO:0000256" key="1">
    <source>
        <dbReference type="ARBA" id="ARBA00001966"/>
    </source>
</evidence>
<dbReference type="Gene3D" id="3.30.499.10">
    <property type="entry name" value="Aconitase, domain 3"/>
    <property type="match status" value="2"/>
</dbReference>
<name>A0AAE3HHD8_9FIRM</name>
<dbReference type="EC" id="4.2.1.33" evidence="9"/>
<dbReference type="InterPro" id="IPR001030">
    <property type="entry name" value="Acoase/IPM_deHydtase_lsu_aba"/>
</dbReference>
<dbReference type="PANTHER" id="PTHR43822">
    <property type="entry name" value="HOMOACONITASE, MITOCHONDRIAL-RELATED"/>
    <property type="match status" value="1"/>
</dbReference>
<dbReference type="SUPFAM" id="SSF53732">
    <property type="entry name" value="Aconitase iron-sulfur domain"/>
    <property type="match status" value="1"/>
</dbReference>
<dbReference type="EMBL" id="JANKAS010000009">
    <property type="protein sequence ID" value="MCR1899439.1"/>
    <property type="molecule type" value="Genomic_DNA"/>
</dbReference>
<keyword evidence="6" id="KW-0411">Iron-sulfur</keyword>
<accession>A0AAE3HHD8</accession>
<evidence type="ECO:0000313" key="10">
    <source>
        <dbReference type="Proteomes" id="UP001205748"/>
    </source>
</evidence>
<dbReference type="GO" id="GO:0046872">
    <property type="term" value="F:metal ion binding"/>
    <property type="evidence" value="ECO:0007669"/>
    <property type="project" value="UniProtKB-KW"/>
</dbReference>
<dbReference type="InterPro" id="IPR011826">
    <property type="entry name" value="HAcnase/IPMdehydase_lsu_prok"/>
</dbReference>
<dbReference type="PRINTS" id="PR00415">
    <property type="entry name" value="ACONITASE"/>
</dbReference>
<reference evidence="9" key="1">
    <citation type="submission" date="2022-07" db="EMBL/GenBank/DDBJ databases">
        <title>Enhanced cultured diversity of the mouse gut microbiota enables custom-made synthetic communities.</title>
        <authorList>
            <person name="Afrizal A."/>
        </authorList>
    </citation>
    <scope>NUCLEOTIDE SEQUENCE</scope>
    <source>
        <strain evidence="9">DSM 28593</strain>
    </source>
</reference>
<dbReference type="InterPro" id="IPR050067">
    <property type="entry name" value="IPM_dehydratase_rel_enz"/>
</dbReference>
<dbReference type="InterPro" id="IPR015931">
    <property type="entry name" value="Acnase/IPM_dHydase_lsu_aba_1/3"/>
</dbReference>
<comment type="caution">
    <text evidence="9">The sequence shown here is derived from an EMBL/GenBank/DDBJ whole genome shotgun (WGS) entry which is preliminary data.</text>
</comment>
<keyword evidence="10" id="KW-1185">Reference proteome</keyword>
<dbReference type="PROSITE" id="PS00450">
    <property type="entry name" value="ACONITASE_1"/>
    <property type="match status" value="1"/>
</dbReference>
<dbReference type="InterPro" id="IPR036008">
    <property type="entry name" value="Aconitase_4Fe-4S_dom"/>
</dbReference>
<feature type="domain" description="Aconitase/3-isopropylmalate dehydratase large subunit alpha/beta/alpha" evidence="8">
    <location>
        <begin position="18"/>
        <end position="228"/>
    </location>
</feature>
<keyword evidence="7 9" id="KW-0456">Lyase</keyword>
<dbReference type="NCBIfam" id="NF001614">
    <property type="entry name" value="PRK00402.1"/>
    <property type="match status" value="1"/>
</dbReference>
<evidence type="ECO:0000256" key="5">
    <source>
        <dbReference type="ARBA" id="ARBA00023004"/>
    </source>
</evidence>
<protein>
    <submittedName>
        <fullName evidence="9">Aconitase/3-isopropylmalate dehydratase large subunit family protein</fullName>
        <ecNumber evidence="9">4.2.1.33</ecNumber>
    </submittedName>
</protein>
<evidence type="ECO:0000256" key="2">
    <source>
        <dbReference type="ARBA" id="ARBA00007185"/>
    </source>
</evidence>
<evidence type="ECO:0000256" key="7">
    <source>
        <dbReference type="ARBA" id="ARBA00023239"/>
    </source>
</evidence>
<evidence type="ECO:0000259" key="8">
    <source>
        <dbReference type="Pfam" id="PF00330"/>
    </source>
</evidence>
<comment type="cofactor">
    <cofactor evidence="1">
        <name>[4Fe-4S] cluster</name>
        <dbReference type="ChEBI" id="CHEBI:49883"/>
    </cofactor>
</comment>
<dbReference type="NCBIfam" id="TIGR01343">
    <property type="entry name" value="hacA_fam"/>
    <property type="match status" value="1"/>
</dbReference>
<dbReference type="InterPro" id="IPR018136">
    <property type="entry name" value="Aconitase_4Fe-4S_BS"/>
</dbReference>
<dbReference type="GO" id="GO:0003861">
    <property type="term" value="F:3-isopropylmalate dehydratase activity"/>
    <property type="evidence" value="ECO:0007669"/>
    <property type="project" value="UniProtKB-EC"/>
</dbReference>
<gene>
    <name evidence="9" type="ORF">NSA47_10630</name>
</gene>
<organism evidence="9 10">
    <name type="scientific">Irregularibacter muris</name>
    <dbReference type="NCBI Taxonomy" id="1796619"/>
    <lineage>
        <taxon>Bacteria</taxon>
        <taxon>Bacillati</taxon>
        <taxon>Bacillota</taxon>
        <taxon>Clostridia</taxon>
        <taxon>Eubacteriales</taxon>
        <taxon>Eubacteriaceae</taxon>
        <taxon>Irregularibacter</taxon>
    </lineage>
</organism>
<evidence type="ECO:0000313" key="9">
    <source>
        <dbReference type="EMBL" id="MCR1899439.1"/>
    </source>
</evidence>
<dbReference type="Pfam" id="PF00330">
    <property type="entry name" value="Aconitase"/>
    <property type="match status" value="2"/>
</dbReference>
<proteinExistence type="inferred from homology"/>
<evidence type="ECO:0000256" key="3">
    <source>
        <dbReference type="ARBA" id="ARBA00022485"/>
    </source>
</evidence>
<evidence type="ECO:0000256" key="6">
    <source>
        <dbReference type="ARBA" id="ARBA00023014"/>
    </source>
</evidence>
<feature type="domain" description="Aconitase/3-isopropylmalate dehydratase large subunit alpha/beta/alpha" evidence="8">
    <location>
        <begin position="258"/>
        <end position="388"/>
    </location>
</feature>
<dbReference type="GO" id="GO:0009098">
    <property type="term" value="P:L-leucine biosynthetic process"/>
    <property type="evidence" value="ECO:0007669"/>
    <property type="project" value="InterPro"/>
</dbReference>
<dbReference type="GO" id="GO:0051539">
    <property type="term" value="F:4 iron, 4 sulfur cluster binding"/>
    <property type="evidence" value="ECO:0007669"/>
    <property type="project" value="UniProtKB-KW"/>
</dbReference>
<sequence>MNIIERMIAHKANKESVKVGEEVSVKVDLAIAHDVTGPLAIDQFLKIGVNQVFDKNKVVFVIDHNIPCSSEASRVQHRTIQEFKENFGVKVYGRSEGVIHQVIMEEKLYKKGDIVVGADSHTCTAGAHGAIAIPLGSTEIAAVMALGELDMEVPETYLINIEGELQPGVYGKDIILYVIGKFGTNGFTDKAVIFGGETITSLPYEEKMTISNMMIEMGAMIGYIDQGDEEIGKVKETYHIKAQDLKPVAACPSSPGNVKPIAEIQGRKIVQGVIGSCTNGRFSDMKIAAEILKGRKVAEGVNLIVVPASKNILEKMEEEGLTKIFRDAGAVVTNPGCGPCFGAHQGLLSKGDVAISTTNRNFPGRMGHKEAEVYLASPRTVAESAVQGCITHPGTVVSLEG</sequence>
<dbReference type="InterPro" id="IPR006251">
    <property type="entry name" value="Homoacnase/IPMdehydase_lsu"/>
</dbReference>